<dbReference type="AlphaFoldDB" id="A0A196S9W0"/>
<feature type="transmembrane region" description="Helical" evidence="1">
    <location>
        <begin position="50"/>
        <end position="67"/>
    </location>
</feature>
<keyword evidence="3" id="KW-1185">Reference proteome</keyword>
<comment type="caution">
    <text evidence="2">The sequence shown here is derived from an EMBL/GenBank/DDBJ whole genome shotgun (WGS) entry which is preliminary data.</text>
</comment>
<feature type="transmembrane region" description="Helical" evidence="1">
    <location>
        <begin position="197"/>
        <end position="216"/>
    </location>
</feature>
<name>A0A196S9W0_BLAHN</name>
<evidence type="ECO:0000256" key="1">
    <source>
        <dbReference type="SAM" id="Phobius"/>
    </source>
</evidence>
<sequence>MSANSTIVFPERFEWYMIRNGFLGPEYSSKLGSLAIAVILMLYDGLTRKRLDYLISFVFGTIVWIVLEYEGYLNGKLLGFWPAIIIRCTQECGFLMVAALFLGDRLFNCMKGKKERPSNCRRFVEFIICFLFLTTSSVMNMLKGKKDFRDVGSPDVMGRRNMTHIVSVLLFLFTTIVPIIFMIVFRNHKYFIVRTTGFTVFVTWITAIGMIIEYNVNARWVEVGYYPKYMALPSPGHMLLAFLFDLVIEVISPPVFIYHVMVLLRMLPDFKSDDYFNKKELPVQAPTVAVASSKPIEL</sequence>
<gene>
    <name evidence="2" type="ORF">AV274_5204</name>
</gene>
<proteinExistence type="predicted"/>
<evidence type="ECO:0000313" key="2">
    <source>
        <dbReference type="EMBL" id="OAO13121.1"/>
    </source>
</evidence>
<organism evidence="2 3">
    <name type="scientific">Blastocystis sp. subtype 1 (strain ATCC 50177 / NandII)</name>
    <dbReference type="NCBI Taxonomy" id="478820"/>
    <lineage>
        <taxon>Eukaryota</taxon>
        <taxon>Sar</taxon>
        <taxon>Stramenopiles</taxon>
        <taxon>Bigyra</taxon>
        <taxon>Opalozoa</taxon>
        <taxon>Opalinata</taxon>
        <taxon>Blastocystidae</taxon>
        <taxon>Blastocystis</taxon>
    </lineage>
</organism>
<keyword evidence="1" id="KW-1133">Transmembrane helix</keyword>
<reference evidence="2 3" key="1">
    <citation type="submission" date="2016-05" db="EMBL/GenBank/DDBJ databases">
        <title>Nuclear genome of Blastocystis sp. subtype 1 NandII.</title>
        <authorList>
            <person name="Gentekaki E."/>
            <person name="Curtis B."/>
            <person name="Stairs C."/>
            <person name="Eme L."/>
            <person name="Herman E."/>
            <person name="Klimes V."/>
            <person name="Arias M.C."/>
            <person name="Elias M."/>
            <person name="Hilliou F."/>
            <person name="Klute M."/>
            <person name="Malik S.-B."/>
            <person name="Pightling A."/>
            <person name="Rachubinski R."/>
            <person name="Salas D."/>
            <person name="Schlacht A."/>
            <person name="Suga H."/>
            <person name="Archibald J."/>
            <person name="Ball S.G."/>
            <person name="Clark G."/>
            <person name="Dacks J."/>
            <person name="Van Der Giezen M."/>
            <person name="Tsaousis A."/>
            <person name="Roger A."/>
        </authorList>
    </citation>
    <scope>NUCLEOTIDE SEQUENCE [LARGE SCALE GENOMIC DNA]</scope>
    <source>
        <strain evidence="3">ATCC 50177 / NandII</strain>
    </source>
</reference>
<accession>A0A196S9W0</accession>
<evidence type="ECO:0008006" key="4">
    <source>
        <dbReference type="Google" id="ProtNLM"/>
    </source>
</evidence>
<feature type="transmembrane region" description="Helical" evidence="1">
    <location>
        <begin position="162"/>
        <end position="185"/>
    </location>
</feature>
<keyword evidence="1" id="KW-0472">Membrane</keyword>
<feature type="transmembrane region" description="Helical" evidence="1">
    <location>
        <begin position="123"/>
        <end position="142"/>
    </location>
</feature>
<feature type="transmembrane region" description="Helical" evidence="1">
    <location>
        <begin position="236"/>
        <end position="264"/>
    </location>
</feature>
<keyword evidence="1" id="KW-0812">Transmembrane</keyword>
<evidence type="ECO:0000313" key="3">
    <source>
        <dbReference type="Proteomes" id="UP000078348"/>
    </source>
</evidence>
<protein>
    <recommendedName>
        <fullName evidence="4">Transmembrane protein</fullName>
    </recommendedName>
</protein>
<dbReference type="Proteomes" id="UP000078348">
    <property type="component" value="Unassembled WGS sequence"/>
</dbReference>
<dbReference type="EMBL" id="LXWW01000460">
    <property type="protein sequence ID" value="OAO13121.1"/>
    <property type="molecule type" value="Genomic_DNA"/>
</dbReference>
<feature type="transmembrane region" description="Helical" evidence="1">
    <location>
        <begin position="79"/>
        <end position="102"/>
    </location>
</feature>